<dbReference type="RefSeq" id="WP_101333976.1">
    <property type="nucleotide sequence ID" value="NZ_PJNI01000003.1"/>
</dbReference>
<dbReference type="AlphaFoldDB" id="A0A2I0R4I6"/>
<comment type="caution">
    <text evidence="1">The sequence shown here is derived from an EMBL/GenBank/DDBJ whole genome shotgun (WGS) entry which is preliminary data.</text>
</comment>
<sequence length="221" mass="25938">MIKILVLLILVILPGFILGQGKYFFVFVDGDTNDTLTKVSIKLPKDSKVEVSQEEKVYAFSKFKRKHTFPVLGDNYLERNLNQFDFPKKNDTTTIFLVPNKETIENRWKLIQKDSGQLSKSDTLIFQNQTEFKNWLYKRTDVSFASGVYCGYIQLHIEMEIHFEITDNGILQNGTPRYKYDTETTCKYFERDLIKTIWRLPVIKIKNYDNNELVIPVTIKV</sequence>
<dbReference type="Proteomes" id="UP000236654">
    <property type="component" value="Unassembled WGS sequence"/>
</dbReference>
<accession>A0A2I0R4I6</accession>
<evidence type="ECO:0000313" key="1">
    <source>
        <dbReference type="EMBL" id="PKR81496.1"/>
    </source>
</evidence>
<protein>
    <submittedName>
        <fullName evidence="1">Uncharacterized protein</fullName>
    </submittedName>
</protein>
<name>A0A2I0R4I6_9FLAO</name>
<evidence type="ECO:0000313" key="2">
    <source>
        <dbReference type="Proteomes" id="UP000236654"/>
    </source>
</evidence>
<reference evidence="1 2" key="1">
    <citation type="submission" date="2017-12" db="EMBL/GenBank/DDBJ databases">
        <title>The draft genome sequence of Brumimicrobium saltpan LHR20.</title>
        <authorList>
            <person name="Do Z.-J."/>
            <person name="Luo H.-R."/>
        </authorList>
    </citation>
    <scope>NUCLEOTIDE SEQUENCE [LARGE SCALE GENOMIC DNA]</scope>
    <source>
        <strain evidence="1 2">LHR20</strain>
    </source>
</reference>
<dbReference type="EMBL" id="PJNI01000003">
    <property type="protein sequence ID" value="PKR81496.1"/>
    <property type="molecule type" value="Genomic_DNA"/>
</dbReference>
<proteinExistence type="predicted"/>
<gene>
    <name evidence="1" type="ORF">CW751_05450</name>
</gene>
<keyword evidence="2" id="KW-1185">Reference proteome</keyword>
<organism evidence="1 2">
    <name type="scientific">Brumimicrobium salinarum</name>
    <dbReference type="NCBI Taxonomy" id="2058658"/>
    <lineage>
        <taxon>Bacteria</taxon>
        <taxon>Pseudomonadati</taxon>
        <taxon>Bacteroidota</taxon>
        <taxon>Flavobacteriia</taxon>
        <taxon>Flavobacteriales</taxon>
        <taxon>Crocinitomicaceae</taxon>
        <taxon>Brumimicrobium</taxon>
    </lineage>
</organism>